<evidence type="ECO:0000256" key="5">
    <source>
        <dbReference type="ARBA" id="ARBA00022989"/>
    </source>
</evidence>
<dbReference type="PANTHER" id="PTHR11058">
    <property type="entry name" value="NADH-UBIQUINONE OXIDOREDUCTASE CHAIN 3"/>
    <property type="match status" value="1"/>
</dbReference>
<evidence type="ECO:0000256" key="4">
    <source>
        <dbReference type="ARBA" id="ARBA00022692"/>
    </source>
</evidence>
<organism evidence="8">
    <name type="scientific">marine metagenome</name>
    <dbReference type="NCBI Taxonomy" id="408172"/>
    <lineage>
        <taxon>unclassified sequences</taxon>
        <taxon>metagenomes</taxon>
        <taxon>ecological metagenomes</taxon>
    </lineage>
</organism>
<proteinExistence type="inferred from homology"/>
<protein>
    <recommendedName>
        <fullName evidence="9">NADH-quinone oxidoreductase subunit A</fullName>
    </recommendedName>
</protein>
<feature type="transmembrane region" description="Helical" evidence="7">
    <location>
        <begin position="140"/>
        <end position="162"/>
    </location>
</feature>
<comment type="subcellular location">
    <subcellularLocation>
        <location evidence="1">Membrane</location>
    </subcellularLocation>
</comment>
<evidence type="ECO:0000256" key="1">
    <source>
        <dbReference type="ARBA" id="ARBA00004370"/>
    </source>
</evidence>
<name>A0A381PLH7_9ZZZZ</name>
<feature type="transmembrane region" description="Helical" evidence="7">
    <location>
        <begin position="26"/>
        <end position="47"/>
    </location>
</feature>
<feature type="transmembrane region" description="Helical" evidence="7">
    <location>
        <begin position="103"/>
        <end position="128"/>
    </location>
</feature>
<dbReference type="Gene3D" id="1.20.58.1610">
    <property type="entry name" value="NADH:ubiquinone/plastoquinone oxidoreductase, chain 3"/>
    <property type="match status" value="1"/>
</dbReference>
<accession>A0A381PLH7</accession>
<dbReference type="PANTHER" id="PTHR11058:SF9">
    <property type="entry name" value="NADH-UBIQUINONE OXIDOREDUCTASE CHAIN 3"/>
    <property type="match status" value="1"/>
</dbReference>
<dbReference type="Pfam" id="PF00507">
    <property type="entry name" value="Oxidored_q4"/>
    <property type="match status" value="1"/>
</dbReference>
<dbReference type="InterPro" id="IPR000440">
    <property type="entry name" value="NADH_UbQ/plastoQ_OxRdtase_su3"/>
</dbReference>
<reference evidence="8" key="1">
    <citation type="submission" date="2018-05" db="EMBL/GenBank/DDBJ databases">
        <authorList>
            <person name="Lanie J.A."/>
            <person name="Ng W.-L."/>
            <person name="Kazmierczak K.M."/>
            <person name="Andrzejewski T.M."/>
            <person name="Davidsen T.M."/>
            <person name="Wayne K.J."/>
            <person name="Tettelin H."/>
            <person name="Glass J.I."/>
            <person name="Rusch D."/>
            <person name="Podicherti R."/>
            <person name="Tsui H.-C.T."/>
            <person name="Winkler M.E."/>
        </authorList>
    </citation>
    <scope>NUCLEOTIDE SEQUENCE</scope>
</reference>
<dbReference type="InterPro" id="IPR038430">
    <property type="entry name" value="NDAH_ubi_oxred_su3_sf"/>
</dbReference>
<keyword evidence="4 7" id="KW-0812">Transmembrane</keyword>
<dbReference type="GO" id="GO:0030964">
    <property type="term" value="C:NADH dehydrogenase complex"/>
    <property type="evidence" value="ECO:0007669"/>
    <property type="project" value="TreeGrafter"/>
</dbReference>
<evidence type="ECO:0000256" key="2">
    <source>
        <dbReference type="ARBA" id="ARBA00008472"/>
    </source>
</evidence>
<sequence length="170" mass="19151">MSSFFVAVHVGPYGTEGEMMTTVTEMYLPVAVMTLVGVGFPVFSFIATRFLRPTKSGSDGTKMRSILLPGYETDQSLYLRRDSTYECGSDPVGQADINFHFQYYWYAIVFLVFDIAFMFLAFGGVMAIQKGRGVLKDSEVIDALLTMTVFILLMGLGVWHVFRKRGRIYI</sequence>
<keyword evidence="3" id="KW-0813">Transport</keyword>
<evidence type="ECO:0000313" key="8">
    <source>
        <dbReference type="EMBL" id="SUZ66899.1"/>
    </source>
</evidence>
<evidence type="ECO:0008006" key="9">
    <source>
        <dbReference type="Google" id="ProtNLM"/>
    </source>
</evidence>
<dbReference type="EMBL" id="UINC01000996">
    <property type="protein sequence ID" value="SUZ66899.1"/>
    <property type="molecule type" value="Genomic_DNA"/>
</dbReference>
<keyword evidence="6 7" id="KW-0472">Membrane</keyword>
<dbReference type="GO" id="GO:0008137">
    <property type="term" value="F:NADH dehydrogenase (ubiquinone) activity"/>
    <property type="evidence" value="ECO:0007669"/>
    <property type="project" value="InterPro"/>
</dbReference>
<comment type="similarity">
    <text evidence="2">Belongs to the complex I subunit 3 family.</text>
</comment>
<keyword evidence="5 7" id="KW-1133">Transmembrane helix</keyword>
<evidence type="ECO:0000256" key="7">
    <source>
        <dbReference type="SAM" id="Phobius"/>
    </source>
</evidence>
<evidence type="ECO:0000256" key="6">
    <source>
        <dbReference type="ARBA" id="ARBA00023136"/>
    </source>
</evidence>
<gene>
    <name evidence="8" type="ORF">METZ01_LOCUS19753</name>
</gene>
<dbReference type="AlphaFoldDB" id="A0A381PLH7"/>
<evidence type="ECO:0000256" key="3">
    <source>
        <dbReference type="ARBA" id="ARBA00022448"/>
    </source>
</evidence>